<comment type="similarity">
    <text evidence="6">Belongs to the TVP38/TMEM64 family.</text>
</comment>
<evidence type="ECO:0000313" key="9">
    <source>
        <dbReference type="Proteomes" id="UP000234789"/>
    </source>
</evidence>
<comment type="subcellular location">
    <subcellularLocation>
        <location evidence="1 6">Cell membrane</location>
        <topology evidence="1 6">Multi-pass membrane protein</topology>
    </subcellularLocation>
</comment>
<dbReference type="InterPro" id="IPR015414">
    <property type="entry name" value="TMEM64"/>
</dbReference>
<feature type="transmembrane region" description="Helical" evidence="6">
    <location>
        <begin position="65"/>
        <end position="88"/>
    </location>
</feature>
<keyword evidence="3 6" id="KW-0812">Transmembrane</keyword>
<gene>
    <name evidence="8" type="ORF">B8V81_2821</name>
</gene>
<evidence type="ECO:0000256" key="6">
    <source>
        <dbReference type="RuleBase" id="RU366058"/>
    </source>
</evidence>
<evidence type="ECO:0000256" key="1">
    <source>
        <dbReference type="ARBA" id="ARBA00004651"/>
    </source>
</evidence>
<dbReference type="InterPro" id="IPR032816">
    <property type="entry name" value="VTT_dom"/>
</dbReference>
<keyword evidence="5 6" id="KW-0472">Membrane</keyword>
<dbReference type="Proteomes" id="UP000234789">
    <property type="component" value="Unassembled WGS sequence"/>
</dbReference>
<feature type="transmembrane region" description="Helical" evidence="6">
    <location>
        <begin position="108"/>
        <end position="128"/>
    </location>
</feature>
<name>A0A2N5N225_9BACL</name>
<evidence type="ECO:0000256" key="4">
    <source>
        <dbReference type="ARBA" id="ARBA00022989"/>
    </source>
</evidence>
<comment type="caution">
    <text evidence="8">The sequence shown here is derived from an EMBL/GenBank/DDBJ whole genome shotgun (WGS) entry which is preliminary data.</text>
</comment>
<evidence type="ECO:0000313" key="8">
    <source>
        <dbReference type="EMBL" id="PLT44390.1"/>
    </source>
</evidence>
<dbReference type="AlphaFoldDB" id="A0A2N5N225"/>
<keyword evidence="2 6" id="KW-1003">Cell membrane</keyword>
<organism evidence="8 9">
    <name type="scientific">Paenibacillus pasadenensis</name>
    <dbReference type="NCBI Taxonomy" id="217090"/>
    <lineage>
        <taxon>Bacteria</taxon>
        <taxon>Bacillati</taxon>
        <taxon>Bacillota</taxon>
        <taxon>Bacilli</taxon>
        <taxon>Bacillales</taxon>
        <taxon>Paenibacillaceae</taxon>
        <taxon>Paenibacillus</taxon>
    </lineage>
</organism>
<dbReference type="GO" id="GO:0005886">
    <property type="term" value="C:plasma membrane"/>
    <property type="evidence" value="ECO:0007669"/>
    <property type="project" value="UniProtKB-SubCell"/>
</dbReference>
<protein>
    <recommendedName>
        <fullName evidence="6">TVP38/TMEM64 family membrane protein</fullName>
    </recommendedName>
</protein>
<dbReference type="Pfam" id="PF09335">
    <property type="entry name" value="VTT_dom"/>
    <property type="match status" value="1"/>
</dbReference>
<accession>A0A2N5N225</accession>
<reference evidence="8 9" key="1">
    <citation type="submission" date="2017-05" db="EMBL/GenBank/DDBJ databases">
        <title>Functional genome analysis of Paenibacillus pasadenensis strain R16: insights on endophytic life style and antifungal activity.</title>
        <authorList>
            <person name="Passera A."/>
            <person name="Marcolungo L."/>
            <person name="Casati P."/>
            <person name="Brasca M."/>
            <person name="Quaglino F."/>
            <person name="Delledonne M."/>
        </authorList>
    </citation>
    <scope>NUCLEOTIDE SEQUENCE [LARGE SCALE GENOMIC DNA]</scope>
    <source>
        <strain evidence="8 9">R16</strain>
    </source>
</reference>
<feature type="transmembrane region" description="Helical" evidence="6">
    <location>
        <begin position="170"/>
        <end position="189"/>
    </location>
</feature>
<evidence type="ECO:0000256" key="2">
    <source>
        <dbReference type="ARBA" id="ARBA00022475"/>
    </source>
</evidence>
<feature type="transmembrane region" description="Helical" evidence="6">
    <location>
        <begin position="38"/>
        <end position="58"/>
    </location>
</feature>
<feature type="transmembrane region" description="Helical" evidence="6">
    <location>
        <begin position="140"/>
        <end position="158"/>
    </location>
</feature>
<keyword evidence="9" id="KW-1185">Reference proteome</keyword>
<dbReference type="PANTHER" id="PTHR12677">
    <property type="entry name" value="GOLGI APPARATUS MEMBRANE PROTEIN TVP38-RELATED"/>
    <property type="match status" value="1"/>
</dbReference>
<sequence>MLDQLMSYMTEERLLELLERYRSYGPLPGILLPFLKSFVPPLPTLLLIGTNAAAYGLWAGFLYSWLGLVAGCMTTFLAVRAASGHRLARRWADKPKVKASMSWIRRNAFSYVFVLSLFPVGPFVLVNMAAAVSRMPIGRFFAAVGVGKGIMALVVSYVGHDVGRFYRDPLQLAFVALLLFLSWAACKAIEKKFMKPASEEEASAPASTP</sequence>
<keyword evidence="4 6" id="KW-1133">Transmembrane helix</keyword>
<evidence type="ECO:0000256" key="3">
    <source>
        <dbReference type="ARBA" id="ARBA00022692"/>
    </source>
</evidence>
<evidence type="ECO:0000256" key="5">
    <source>
        <dbReference type="ARBA" id="ARBA00023136"/>
    </source>
</evidence>
<dbReference type="RefSeq" id="WP_043111756.1">
    <property type="nucleotide sequence ID" value="NZ_BIMM01000030.1"/>
</dbReference>
<feature type="domain" description="VTT" evidence="7">
    <location>
        <begin position="43"/>
        <end position="160"/>
    </location>
</feature>
<dbReference type="EMBL" id="NFEZ01000004">
    <property type="protein sequence ID" value="PLT44390.1"/>
    <property type="molecule type" value="Genomic_DNA"/>
</dbReference>
<evidence type="ECO:0000259" key="7">
    <source>
        <dbReference type="Pfam" id="PF09335"/>
    </source>
</evidence>
<dbReference type="PANTHER" id="PTHR12677:SF55">
    <property type="entry name" value="UNDECAPRENYL PHOSPHATE TRANSPORTER SAOUHSC_00901-RELATED"/>
    <property type="match status" value="1"/>
</dbReference>
<proteinExistence type="inferred from homology"/>